<keyword evidence="1" id="KW-0472">Membrane</keyword>
<proteinExistence type="predicted"/>
<sequence>MNNPLVSIIIPTYNRAHFIGETLESVIAQTYQNWECIVVDDDSNDYTDELMEFYCEKDTRIKYHHRSSHKPKGANACRNYGFDLSKGDLLIFLDSDDFLEKQCIQLRKNKLIESKLDFVCTDTARLVSDFNNKFPINDTLSKLEHCLYLFASYNFPWWSTLSVMWSRRVIHENRFNEKLARFQDVEIYIRILIQQRYKFDFLNRVDNFYRMPENERIISDSYKKNVVNSLFKLINIYLNCMKKDPKLYISFRIFFYKIAKEFLFKDKSTFSNNLKNLFSLRRKKFLNNIDFLFLSIQFIITYLHLNDVKGILIFRFNNIMKKNFRY</sequence>
<keyword evidence="1" id="KW-1133">Transmembrane helix</keyword>
<name>A0A1I1LLL3_9FLAO</name>
<dbReference type="RefSeq" id="WP_092544066.1">
    <property type="nucleotide sequence ID" value="NZ_FOKV01000008.1"/>
</dbReference>
<keyword evidence="3" id="KW-0808">Transferase</keyword>
<dbReference type="OrthoDB" id="597270at2"/>
<feature type="transmembrane region" description="Helical" evidence="1">
    <location>
        <begin position="285"/>
        <end position="305"/>
    </location>
</feature>
<evidence type="ECO:0000259" key="2">
    <source>
        <dbReference type="Pfam" id="PF00535"/>
    </source>
</evidence>
<evidence type="ECO:0000313" key="3">
    <source>
        <dbReference type="EMBL" id="SFC74087.1"/>
    </source>
</evidence>
<organism evidence="3 4">
    <name type="scientific">Zunongwangia mangrovi</name>
    <dbReference type="NCBI Taxonomy" id="1334022"/>
    <lineage>
        <taxon>Bacteria</taxon>
        <taxon>Pseudomonadati</taxon>
        <taxon>Bacteroidota</taxon>
        <taxon>Flavobacteriia</taxon>
        <taxon>Flavobacteriales</taxon>
        <taxon>Flavobacteriaceae</taxon>
        <taxon>Zunongwangia</taxon>
    </lineage>
</organism>
<reference evidence="4" key="1">
    <citation type="submission" date="2016-10" db="EMBL/GenBank/DDBJ databases">
        <authorList>
            <person name="Varghese N."/>
            <person name="Submissions S."/>
        </authorList>
    </citation>
    <scope>NUCLEOTIDE SEQUENCE [LARGE SCALE GENOMIC DNA]</scope>
    <source>
        <strain evidence="4">DSM 24499</strain>
    </source>
</reference>
<keyword evidence="4" id="KW-1185">Reference proteome</keyword>
<dbReference type="AlphaFoldDB" id="A0A1I1LLL3"/>
<dbReference type="Pfam" id="PF00535">
    <property type="entry name" value="Glycos_transf_2"/>
    <property type="match status" value="1"/>
</dbReference>
<evidence type="ECO:0000313" key="4">
    <source>
        <dbReference type="Proteomes" id="UP000199438"/>
    </source>
</evidence>
<gene>
    <name evidence="3" type="ORF">SAMN04487907_10861</name>
</gene>
<dbReference type="Gene3D" id="3.90.550.10">
    <property type="entry name" value="Spore Coat Polysaccharide Biosynthesis Protein SpsA, Chain A"/>
    <property type="match status" value="1"/>
</dbReference>
<dbReference type="InterPro" id="IPR029044">
    <property type="entry name" value="Nucleotide-diphossugar_trans"/>
</dbReference>
<dbReference type="Proteomes" id="UP000199438">
    <property type="component" value="Unassembled WGS sequence"/>
</dbReference>
<dbReference type="EMBL" id="FOKV01000008">
    <property type="protein sequence ID" value="SFC74087.1"/>
    <property type="molecule type" value="Genomic_DNA"/>
</dbReference>
<accession>A0A1I1LLL3</accession>
<keyword evidence="1" id="KW-0812">Transmembrane</keyword>
<feature type="domain" description="Glycosyltransferase 2-like" evidence="2">
    <location>
        <begin position="7"/>
        <end position="132"/>
    </location>
</feature>
<dbReference type="GO" id="GO:0016758">
    <property type="term" value="F:hexosyltransferase activity"/>
    <property type="evidence" value="ECO:0007669"/>
    <property type="project" value="UniProtKB-ARBA"/>
</dbReference>
<dbReference type="SUPFAM" id="SSF53448">
    <property type="entry name" value="Nucleotide-diphospho-sugar transferases"/>
    <property type="match status" value="1"/>
</dbReference>
<protein>
    <submittedName>
        <fullName evidence="3">Glycosyltransferase involved in cell wall bisynthesis</fullName>
    </submittedName>
</protein>
<dbReference type="CDD" id="cd00761">
    <property type="entry name" value="Glyco_tranf_GTA_type"/>
    <property type="match status" value="1"/>
</dbReference>
<dbReference type="PANTHER" id="PTHR22916">
    <property type="entry name" value="GLYCOSYLTRANSFERASE"/>
    <property type="match status" value="1"/>
</dbReference>
<evidence type="ECO:0000256" key="1">
    <source>
        <dbReference type="SAM" id="Phobius"/>
    </source>
</evidence>
<dbReference type="InterPro" id="IPR001173">
    <property type="entry name" value="Glyco_trans_2-like"/>
</dbReference>
<dbReference type="STRING" id="1334022.SAMN04487907_10861"/>
<dbReference type="PANTHER" id="PTHR22916:SF3">
    <property type="entry name" value="UDP-GLCNAC:BETAGAL BETA-1,3-N-ACETYLGLUCOSAMINYLTRANSFERASE-LIKE PROTEIN 1"/>
    <property type="match status" value="1"/>
</dbReference>